<dbReference type="InterPro" id="IPR027843">
    <property type="entry name" value="DUF4440"/>
</dbReference>
<dbReference type="PATRIC" id="fig|291169.3.peg.1141"/>
<keyword evidence="4" id="KW-1185">Reference proteome</keyword>
<sequence length="152" mass="16590">MKVLKRFLPLGLIVLAVSACSNPAADYDVQEVVNSANEQWNAAFNDNDLDSLVELYASQATLSPGNGKVLNGQQEIAALFQGFFENGLHNHQIDTISTYSSDGQISQLANWSADVEAEDGQTLTFQGVLMTVLQQNDAGDWEVVSHIWNMAE</sequence>
<dbReference type="STRING" id="291169.A9E74_01137"/>
<dbReference type="Pfam" id="PF14534">
    <property type="entry name" value="DUF4440"/>
    <property type="match status" value="1"/>
</dbReference>
<evidence type="ECO:0000259" key="2">
    <source>
        <dbReference type="Pfam" id="PF14534"/>
    </source>
</evidence>
<organism evidence="3 4">
    <name type="scientific">Methylophaga muralis</name>
    <dbReference type="NCBI Taxonomy" id="291169"/>
    <lineage>
        <taxon>Bacteria</taxon>
        <taxon>Pseudomonadati</taxon>
        <taxon>Pseudomonadota</taxon>
        <taxon>Gammaproteobacteria</taxon>
        <taxon>Thiotrichales</taxon>
        <taxon>Piscirickettsiaceae</taxon>
        <taxon>Methylophaga</taxon>
    </lineage>
</organism>
<gene>
    <name evidence="3" type="ORF">A9E74_01137</name>
</gene>
<evidence type="ECO:0000313" key="4">
    <source>
        <dbReference type="Proteomes" id="UP000094379"/>
    </source>
</evidence>
<dbReference type="Proteomes" id="UP000094379">
    <property type="component" value="Unassembled WGS sequence"/>
</dbReference>
<dbReference type="SUPFAM" id="SSF54427">
    <property type="entry name" value="NTF2-like"/>
    <property type="match status" value="1"/>
</dbReference>
<protein>
    <submittedName>
        <fullName evidence="3">Nuclear transport factor 2 (NTF2) domain protein</fullName>
    </submittedName>
</protein>
<dbReference type="NCBIfam" id="TIGR02246">
    <property type="entry name" value="SgcJ/EcaC family oxidoreductase"/>
    <property type="match status" value="1"/>
</dbReference>
<comment type="caution">
    <text evidence="3">The sequence shown here is derived from an EMBL/GenBank/DDBJ whole genome shotgun (WGS) entry which is preliminary data.</text>
</comment>
<dbReference type="Gene3D" id="3.10.450.50">
    <property type="match status" value="1"/>
</dbReference>
<dbReference type="PROSITE" id="PS51257">
    <property type="entry name" value="PROKAR_LIPOPROTEIN"/>
    <property type="match status" value="1"/>
</dbReference>
<dbReference type="InterPro" id="IPR032710">
    <property type="entry name" value="NTF2-like_dom_sf"/>
</dbReference>
<dbReference type="RefSeq" id="WP_069295642.1">
    <property type="nucleotide sequence ID" value="NZ_MCRI01000008.1"/>
</dbReference>
<keyword evidence="1" id="KW-0732">Signal</keyword>
<name>A0A1E3GT59_9GAMM</name>
<dbReference type="AlphaFoldDB" id="A0A1E3GT59"/>
<proteinExistence type="predicted"/>
<accession>A0A1E3GT59</accession>
<feature type="chain" id="PRO_5009128616" evidence="1">
    <location>
        <begin position="25"/>
        <end position="152"/>
    </location>
</feature>
<dbReference type="InterPro" id="IPR011944">
    <property type="entry name" value="Steroid_delta5-4_isomerase"/>
</dbReference>
<reference evidence="3 4" key="1">
    <citation type="submission" date="2016-07" db="EMBL/GenBank/DDBJ databases">
        <title>Draft Genome Sequence of Methylophaga muralis Bur 1.</title>
        <authorList>
            <person name="Vasilenko O.V."/>
            <person name="Doronina N.V."/>
            <person name="Shmareva M.N."/>
            <person name="Tarlachkov S.V."/>
            <person name="Mustakhimov I."/>
            <person name="Trotsenko Y.A."/>
        </authorList>
    </citation>
    <scope>NUCLEOTIDE SEQUENCE [LARGE SCALE GENOMIC DNA]</scope>
    <source>
        <strain evidence="3 4">Bur 1</strain>
    </source>
</reference>
<evidence type="ECO:0000256" key="1">
    <source>
        <dbReference type="SAM" id="SignalP"/>
    </source>
</evidence>
<evidence type="ECO:0000313" key="3">
    <source>
        <dbReference type="EMBL" id="ODN67233.1"/>
    </source>
</evidence>
<dbReference type="EMBL" id="MCRI01000008">
    <property type="protein sequence ID" value="ODN67233.1"/>
    <property type="molecule type" value="Genomic_DNA"/>
</dbReference>
<feature type="domain" description="DUF4440" evidence="2">
    <location>
        <begin position="36"/>
        <end position="142"/>
    </location>
</feature>
<feature type="signal peptide" evidence="1">
    <location>
        <begin position="1"/>
        <end position="24"/>
    </location>
</feature>